<comment type="caution">
    <text evidence="1">The sequence shown here is derived from an EMBL/GenBank/DDBJ whole genome shotgun (WGS) entry which is preliminary data.</text>
</comment>
<evidence type="ECO:0000313" key="1">
    <source>
        <dbReference type="EMBL" id="KAH6617123.1"/>
    </source>
</evidence>
<dbReference type="EMBL" id="JAGIZQ010000007">
    <property type="protein sequence ID" value="KAH6617123.1"/>
    <property type="molecule type" value="Genomic_DNA"/>
</dbReference>
<evidence type="ECO:0000313" key="2">
    <source>
        <dbReference type="Proteomes" id="UP000724584"/>
    </source>
</evidence>
<sequence>MPAQYLRSPARRSPLLKQLARAASSSSYTPRPRTATSSIPASRARAVSAAKPATPAAAAPAAPTNPVLDPQAAMPPPATIEDVDPQLAAEIPTPESSGTRGPSAAFTTALSGGPHGNGNNIDWSSSFHGLSTTPFSPETASVLMQRLDPYDIEVKPDGIIYLPEIKYRRILNRAFGPGGWGLAPRGELVVGEKVVTREYALVVHGRFIAQARGECQYFSEETIPTAGEGCKSNALLRCCKDLGIASELWDPRFIRDFKKAHCQELWVEHVVNKKRRQIWTRKDGEPAYPYKAAGRA</sequence>
<reference evidence="1 2" key="1">
    <citation type="journal article" date="2021" name="Nat. Commun.">
        <title>Genetic determinants of endophytism in the Arabidopsis root mycobiome.</title>
        <authorList>
            <person name="Mesny F."/>
            <person name="Miyauchi S."/>
            <person name="Thiergart T."/>
            <person name="Pickel B."/>
            <person name="Atanasova L."/>
            <person name="Karlsson M."/>
            <person name="Huettel B."/>
            <person name="Barry K.W."/>
            <person name="Haridas S."/>
            <person name="Chen C."/>
            <person name="Bauer D."/>
            <person name="Andreopoulos W."/>
            <person name="Pangilinan J."/>
            <person name="LaButti K."/>
            <person name="Riley R."/>
            <person name="Lipzen A."/>
            <person name="Clum A."/>
            <person name="Drula E."/>
            <person name="Henrissat B."/>
            <person name="Kohler A."/>
            <person name="Grigoriev I.V."/>
            <person name="Martin F.M."/>
            <person name="Hacquard S."/>
        </authorList>
    </citation>
    <scope>NUCLEOTIDE SEQUENCE [LARGE SCALE GENOMIC DNA]</scope>
    <source>
        <strain evidence="1 2">MPI-SDFR-AT-0079</strain>
    </source>
</reference>
<dbReference type="Proteomes" id="UP000724584">
    <property type="component" value="Unassembled WGS sequence"/>
</dbReference>
<proteinExistence type="predicted"/>
<keyword evidence="2" id="KW-1185">Reference proteome</keyword>
<accession>A0ACB7NWK8</accession>
<protein>
    <submittedName>
        <fullName evidence="1">Mitochondrial genome maintenance MGM101-domain-containing protein</fullName>
    </submittedName>
</protein>
<gene>
    <name evidence="1" type="ORF">F5144DRAFT_498631</name>
</gene>
<organism evidence="1 2">
    <name type="scientific">Chaetomium tenue</name>
    <dbReference type="NCBI Taxonomy" id="1854479"/>
    <lineage>
        <taxon>Eukaryota</taxon>
        <taxon>Fungi</taxon>
        <taxon>Dikarya</taxon>
        <taxon>Ascomycota</taxon>
        <taxon>Pezizomycotina</taxon>
        <taxon>Sordariomycetes</taxon>
        <taxon>Sordariomycetidae</taxon>
        <taxon>Sordariales</taxon>
        <taxon>Chaetomiaceae</taxon>
        <taxon>Chaetomium</taxon>
    </lineage>
</organism>
<name>A0ACB7NWK8_9PEZI</name>